<reference evidence="1 2" key="1">
    <citation type="journal article" date="2018" name="Sci. Rep.">
        <title>Comparative genomics provides insights into the lifestyle and reveals functional heterogeneity of dark septate endophytic fungi.</title>
        <authorList>
            <person name="Knapp D.G."/>
            <person name="Nemeth J.B."/>
            <person name="Barry K."/>
            <person name="Hainaut M."/>
            <person name="Henrissat B."/>
            <person name="Johnson J."/>
            <person name="Kuo A."/>
            <person name="Lim J.H.P."/>
            <person name="Lipzen A."/>
            <person name="Nolan M."/>
            <person name="Ohm R.A."/>
            <person name="Tamas L."/>
            <person name="Grigoriev I.V."/>
            <person name="Spatafora J.W."/>
            <person name="Nagy L.G."/>
            <person name="Kovacs G.M."/>
        </authorList>
    </citation>
    <scope>NUCLEOTIDE SEQUENCE [LARGE SCALE GENOMIC DNA]</scope>
    <source>
        <strain evidence="1 2">DSE2036</strain>
    </source>
</reference>
<organism evidence="1 2">
    <name type="scientific">Periconia macrospinosa</name>
    <dbReference type="NCBI Taxonomy" id="97972"/>
    <lineage>
        <taxon>Eukaryota</taxon>
        <taxon>Fungi</taxon>
        <taxon>Dikarya</taxon>
        <taxon>Ascomycota</taxon>
        <taxon>Pezizomycotina</taxon>
        <taxon>Dothideomycetes</taxon>
        <taxon>Pleosporomycetidae</taxon>
        <taxon>Pleosporales</taxon>
        <taxon>Massarineae</taxon>
        <taxon>Periconiaceae</taxon>
        <taxon>Periconia</taxon>
    </lineage>
</organism>
<protein>
    <submittedName>
        <fullName evidence="1">Uncharacterized protein</fullName>
    </submittedName>
</protein>
<dbReference type="STRING" id="97972.A0A2V1E668"/>
<dbReference type="Proteomes" id="UP000244855">
    <property type="component" value="Unassembled WGS sequence"/>
</dbReference>
<gene>
    <name evidence="1" type="ORF">DM02DRAFT_682972</name>
</gene>
<proteinExistence type="predicted"/>
<evidence type="ECO:0000313" key="2">
    <source>
        <dbReference type="Proteomes" id="UP000244855"/>
    </source>
</evidence>
<dbReference type="EMBL" id="KZ805311">
    <property type="protein sequence ID" value="PVI05981.1"/>
    <property type="molecule type" value="Genomic_DNA"/>
</dbReference>
<dbReference type="AlphaFoldDB" id="A0A2V1E668"/>
<accession>A0A2V1E668</accession>
<sequence>MYQANTAQWFDDKLLGSCADIECPSGHGKCRISNQTYNLVGVDTFSFNSSNSRSENLTWSTAFHDYTGYDPDMKAERTIEKSFFLGTPESVNLTSVTGWGGCAVILEAYNKVLDNIRPSSRKTCEDVIGGDCHKELREDTLRFARDQGNRFNSSSDACDGLEEYLQSVSGVSNCKMNWTQVHYIQYKSKDIILN</sequence>
<evidence type="ECO:0000313" key="1">
    <source>
        <dbReference type="EMBL" id="PVI05981.1"/>
    </source>
</evidence>
<keyword evidence="2" id="KW-1185">Reference proteome</keyword>
<name>A0A2V1E668_9PLEO</name>
<dbReference type="OrthoDB" id="4154404at2759"/>